<evidence type="ECO:0000259" key="2">
    <source>
        <dbReference type="Pfam" id="PF00144"/>
    </source>
</evidence>
<protein>
    <submittedName>
        <fullName evidence="4">Putative beta-lactamase-like 1</fullName>
    </submittedName>
</protein>
<dbReference type="InterPro" id="IPR001466">
    <property type="entry name" value="Beta-lactam-related"/>
</dbReference>
<dbReference type="AlphaFoldDB" id="A0A8H4KG60"/>
<dbReference type="InterPro" id="IPR058664">
    <property type="entry name" value="ARB_00930-like_C"/>
</dbReference>
<feature type="signal peptide" evidence="1">
    <location>
        <begin position="1"/>
        <end position="19"/>
    </location>
</feature>
<feature type="domain" description="Beta-lactamase-related" evidence="2">
    <location>
        <begin position="98"/>
        <end position="424"/>
    </location>
</feature>
<reference evidence="4" key="1">
    <citation type="submission" date="2020-01" db="EMBL/GenBank/DDBJ databases">
        <title>Identification and distribution of gene clusters putatively required for synthesis of sphingolipid metabolism inhibitors in phylogenetically diverse species of the filamentous fungus Fusarium.</title>
        <authorList>
            <person name="Kim H.-S."/>
            <person name="Busman M."/>
            <person name="Brown D.W."/>
            <person name="Divon H."/>
            <person name="Uhlig S."/>
            <person name="Proctor R.H."/>
        </authorList>
    </citation>
    <scope>NUCLEOTIDE SEQUENCE</scope>
    <source>
        <strain evidence="4">NRRL 53441</strain>
    </source>
</reference>
<keyword evidence="1" id="KW-0732">Signal</keyword>
<dbReference type="InterPro" id="IPR012338">
    <property type="entry name" value="Beta-lactam/transpept-like"/>
</dbReference>
<feature type="chain" id="PRO_5034686389" evidence="1">
    <location>
        <begin position="20"/>
        <end position="580"/>
    </location>
</feature>
<sequence length="580" mass="63375">MHLLPLILGLAVLPQQAYTKTPCPLLGPIFPPVSHPLKSSTFSNAIAHLNNTFEELDRNGTFAKFNTTLYVQAFSASDTLFSHGYVAPTMKSFLTSGKLNEDTVFRIGSISKLLTVYTLLAEVGMKRMNDPVTKWVPELAREAKKDKGEPVRRVQWDEVTIGQLCGHLAGISRDFGLFDIDDMIESSHKDPEKYGLPVLNKKDKPKCSISDPAKGPCSRKEFFQGITAETSFPITSSGNTPVYSNLAYQILSYALEGMTGKSFQKSLQSSLLDPLHMKRTTMEAPKSKKNTMIPENEQLSTWNMTLGDTSPCGGMFSTAADLTSLGQSILNSSILDPSTTRSWLKPITHTSDVFVSVGMPWEIRRTHVPLGKGKRVVDLYTKNGALGLYTAIIVLSPDHELGFVALLAGSGRAALLSYLPDLLAQTLLPAAEDAARETADARFSGTFEGPNSRMTVAMDDTLVVRNWTRGDVDVMAIQAEMLWPGSKSTPMLRLYPMGLQGNGRMSFRGIYESKDGGESEAEATEASAGPFSGTCLSWGGMDSMTYGNIGIDDFEFEVDQSGKATGLRPRVMRETLKKVD</sequence>
<evidence type="ECO:0000313" key="4">
    <source>
        <dbReference type="EMBL" id="KAF4448678.1"/>
    </source>
</evidence>
<dbReference type="InterPro" id="IPR051478">
    <property type="entry name" value="Beta-lactamase-like_AB/R"/>
</dbReference>
<dbReference type="OrthoDB" id="10250282at2759"/>
<feature type="domain" description="Beta-lactamase-like ARB-00930-like C-terminal" evidence="3">
    <location>
        <begin position="435"/>
        <end position="579"/>
    </location>
</feature>
<proteinExistence type="predicted"/>
<gene>
    <name evidence="4" type="ORF">F53441_7932</name>
</gene>
<dbReference type="SUPFAM" id="SSF56601">
    <property type="entry name" value="beta-lactamase/transpeptidase-like"/>
    <property type="match status" value="1"/>
</dbReference>
<accession>A0A8H4KG60</accession>
<evidence type="ECO:0000256" key="1">
    <source>
        <dbReference type="SAM" id="SignalP"/>
    </source>
</evidence>
<comment type="caution">
    <text evidence="4">The sequence shown here is derived from an EMBL/GenBank/DDBJ whole genome shotgun (WGS) entry which is preliminary data.</text>
</comment>
<dbReference type="EMBL" id="JAADJG010000324">
    <property type="protein sequence ID" value="KAF4448678.1"/>
    <property type="molecule type" value="Genomic_DNA"/>
</dbReference>
<name>A0A8H4KG60_9HYPO</name>
<evidence type="ECO:0000313" key="5">
    <source>
        <dbReference type="Proteomes" id="UP000605986"/>
    </source>
</evidence>
<dbReference type="Pfam" id="PF26335">
    <property type="entry name" value="ARB_00930_C"/>
    <property type="match status" value="1"/>
</dbReference>
<dbReference type="PANTHER" id="PTHR22935:SF97">
    <property type="entry name" value="BETA-LACTAMASE-RELATED DOMAIN-CONTAINING PROTEIN"/>
    <property type="match status" value="1"/>
</dbReference>
<dbReference type="Gene3D" id="3.40.710.10">
    <property type="entry name" value="DD-peptidase/beta-lactamase superfamily"/>
    <property type="match status" value="1"/>
</dbReference>
<dbReference type="PANTHER" id="PTHR22935">
    <property type="entry name" value="PENICILLIN-BINDING PROTEIN"/>
    <property type="match status" value="1"/>
</dbReference>
<keyword evidence="5" id="KW-1185">Reference proteome</keyword>
<evidence type="ECO:0000259" key="3">
    <source>
        <dbReference type="Pfam" id="PF26335"/>
    </source>
</evidence>
<dbReference type="Proteomes" id="UP000605986">
    <property type="component" value="Unassembled WGS sequence"/>
</dbReference>
<dbReference type="Pfam" id="PF00144">
    <property type="entry name" value="Beta-lactamase"/>
    <property type="match status" value="1"/>
</dbReference>
<organism evidence="4 5">
    <name type="scientific">Fusarium austroafricanum</name>
    <dbReference type="NCBI Taxonomy" id="2364996"/>
    <lineage>
        <taxon>Eukaryota</taxon>
        <taxon>Fungi</taxon>
        <taxon>Dikarya</taxon>
        <taxon>Ascomycota</taxon>
        <taxon>Pezizomycotina</taxon>
        <taxon>Sordariomycetes</taxon>
        <taxon>Hypocreomycetidae</taxon>
        <taxon>Hypocreales</taxon>
        <taxon>Nectriaceae</taxon>
        <taxon>Fusarium</taxon>
        <taxon>Fusarium concolor species complex</taxon>
    </lineage>
</organism>